<dbReference type="Pfam" id="PF06985">
    <property type="entry name" value="HET"/>
    <property type="match status" value="1"/>
</dbReference>
<dbReference type="PANTHER" id="PTHR33112:SF16">
    <property type="entry name" value="HETEROKARYON INCOMPATIBILITY DOMAIN-CONTAINING PROTEIN"/>
    <property type="match status" value="1"/>
</dbReference>
<organism evidence="2 3">
    <name type="scientific">Glonium stellatum</name>
    <dbReference type="NCBI Taxonomy" id="574774"/>
    <lineage>
        <taxon>Eukaryota</taxon>
        <taxon>Fungi</taxon>
        <taxon>Dikarya</taxon>
        <taxon>Ascomycota</taxon>
        <taxon>Pezizomycotina</taxon>
        <taxon>Dothideomycetes</taxon>
        <taxon>Pleosporomycetidae</taxon>
        <taxon>Gloniales</taxon>
        <taxon>Gloniaceae</taxon>
        <taxon>Glonium</taxon>
    </lineage>
</organism>
<feature type="non-terminal residue" evidence="2">
    <location>
        <position position="1"/>
    </location>
</feature>
<dbReference type="InterPro" id="IPR010730">
    <property type="entry name" value="HET"/>
</dbReference>
<evidence type="ECO:0000313" key="2">
    <source>
        <dbReference type="EMBL" id="OCL11406.1"/>
    </source>
</evidence>
<proteinExistence type="predicted"/>
<dbReference type="OrthoDB" id="5135333at2759"/>
<dbReference type="Proteomes" id="UP000250140">
    <property type="component" value="Unassembled WGS sequence"/>
</dbReference>
<feature type="domain" description="Heterokaryon incompatibility" evidence="1">
    <location>
        <begin position="60"/>
        <end position="206"/>
    </location>
</feature>
<dbReference type="EMBL" id="KV749050">
    <property type="protein sequence ID" value="OCL11406.1"/>
    <property type="molecule type" value="Genomic_DNA"/>
</dbReference>
<dbReference type="PANTHER" id="PTHR33112">
    <property type="entry name" value="DOMAIN PROTEIN, PUTATIVE-RELATED"/>
    <property type="match status" value="1"/>
</dbReference>
<dbReference type="AlphaFoldDB" id="A0A8E2F6K4"/>
<gene>
    <name evidence="2" type="ORF">AOQ84DRAFT_277508</name>
</gene>
<protein>
    <submittedName>
        <fullName evidence="2">HET-domain-containing protein</fullName>
    </submittedName>
</protein>
<sequence length="227" mass="25489">QDRINIGRLQNWIRTCQDAHGTIHKKSYFQGSIYPLKLRDFRVIDVRRRCLTMLGEREEYIALSYVWGTKNDVMTKKANLEGFSAEGAFSNIVLPRTIRDAIDLTRKLGYLYLWVDSLCIVQDDESVKLHLIANMDNIYANATVTIVAATGFDANAGLSGFEGDLRASTNTPLVMIGPELQLGVLPHFAAELTESCHATRGWTFQEVCLSPRCVVFLNGSVYFSCLD</sequence>
<name>A0A8E2F6K4_9PEZI</name>
<feature type="non-terminal residue" evidence="2">
    <location>
        <position position="227"/>
    </location>
</feature>
<evidence type="ECO:0000313" key="3">
    <source>
        <dbReference type="Proteomes" id="UP000250140"/>
    </source>
</evidence>
<reference evidence="2 3" key="1">
    <citation type="journal article" date="2016" name="Nat. Commun.">
        <title>Ectomycorrhizal ecology is imprinted in the genome of the dominant symbiotic fungus Cenococcum geophilum.</title>
        <authorList>
            <consortium name="DOE Joint Genome Institute"/>
            <person name="Peter M."/>
            <person name="Kohler A."/>
            <person name="Ohm R.A."/>
            <person name="Kuo A."/>
            <person name="Krutzmann J."/>
            <person name="Morin E."/>
            <person name="Arend M."/>
            <person name="Barry K.W."/>
            <person name="Binder M."/>
            <person name="Choi C."/>
            <person name="Clum A."/>
            <person name="Copeland A."/>
            <person name="Grisel N."/>
            <person name="Haridas S."/>
            <person name="Kipfer T."/>
            <person name="LaButti K."/>
            <person name="Lindquist E."/>
            <person name="Lipzen A."/>
            <person name="Maire R."/>
            <person name="Meier B."/>
            <person name="Mihaltcheva S."/>
            <person name="Molinier V."/>
            <person name="Murat C."/>
            <person name="Poggeler S."/>
            <person name="Quandt C.A."/>
            <person name="Sperisen C."/>
            <person name="Tritt A."/>
            <person name="Tisserant E."/>
            <person name="Crous P.W."/>
            <person name="Henrissat B."/>
            <person name="Nehls U."/>
            <person name="Egli S."/>
            <person name="Spatafora J.W."/>
            <person name="Grigoriev I.V."/>
            <person name="Martin F.M."/>
        </authorList>
    </citation>
    <scope>NUCLEOTIDE SEQUENCE [LARGE SCALE GENOMIC DNA]</scope>
    <source>
        <strain evidence="2 3">CBS 207.34</strain>
    </source>
</reference>
<accession>A0A8E2F6K4</accession>
<evidence type="ECO:0000259" key="1">
    <source>
        <dbReference type="Pfam" id="PF06985"/>
    </source>
</evidence>
<keyword evidence="3" id="KW-1185">Reference proteome</keyword>